<dbReference type="SUPFAM" id="SSF69593">
    <property type="entry name" value="Glycerol-3-phosphate (1)-acyltransferase"/>
    <property type="match status" value="1"/>
</dbReference>
<dbReference type="PANTHER" id="PTHR10434:SF11">
    <property type="entry name" value="1-ACYL-SN-GLYCEROL-3-PHOSPHATE ACYLTRANSFERASE"/>
    <property type="match status" value="1"/>
</dbReference>
<dbReference type="SMART" id="SM00563">
    <property type="entry name" value="PlsC"/>
    <property type="match status" value="1"/>
</dbReference>
<keyword evidence="1" id="KW-0808">Transferase</keyword>
<evidence type="ECO:0000313" key="6">
    <source>
        <dbReference type="Proteomes" id="UP000791080"/>
    </source>
</evidence>
<evidence type="ECO:0000256" key="1">
    <source>
        <dbReference type="ARBA" id="ARBA00022679"/>
    </source>
</evidence>
<protein>
    <submittedName>
        <fullName evidence="5">1-acyl-sn-glycerol-3-phosphate acyltransferase</fullName>
    </submittedName>
</protein>
<accession>A0ABT1JPU2</accession>
<keyword evidence="2 5" id="KW-0012">Acyltransferase</keyword>
<feature type="domain" description="Phospholipid/glycerol acyltransferase" evidence="4">
    <location>
        <begin position="60"/>
        <end position="170"/>
    </location>
</feature>
<evidence type="ECO:0000256" key="2">
    <source>
        <dbReference type="ARBA" id="ARBA00023315"/>
    </source>
</evidence>
<dbReference type="Pfam" id="PF01553">
    <property type="entry name" value="Acyltransferase"/>
    <property type="match status" value="1"/>
</dbReference>
<sequence length="251" mass="26747">MNRRPWQRWSALGDGPGDGVPEGGSAGWYRAGRWVGRLGGGIGYRILVNGEDRLPASGPVVVVANHTSFADGPLLFGLLARPSVFLVKESMFRGPLGALLRRLGQLPVRRGQTDREVLLTAVRRLRAGGVVGVFPEGTRGAGAVDNAHHGAAWLARSSGAVVLPVALRGTRREAGSGRRPRPTVHVLFGQPLTLPDARGRAGLTAATERVREELAGLVRELDRRRPRPRAGAGEGGTPTAAEENERDRPGR</sequence>
<reference evidence="5 6" key="1">
    <citation type="submission" date="2022-06" db="EMBL/GenBank/DDBJ databases">
        <title>Genomic Encyclopedia of Type Strains, Phase I: the one thousand microbial genomes (KMG-I) project.</title>
        <authorList>
            <person name="Kyrpides N."/>
        </authorList>
    </citation>
    <scope>NUCLEOTIDE SEQUENCE [LARGE SCALE GENOMIC DNA]</scope>
    <source>
        <strain evidence="5 6">DSM 43889</strain>
    </source>
</reference>
<keyword evidence="6" id="KW-1185">Reference proteome</keyword>
<dbReference type="RefSeq" id="WP_245588912.1">
    <property type="nucleotide sequence ID" value="NZ_AUBJ02000001.1"/>
</dbReference>
<evidence type="ECO:0000313" key="5">
    <source>
        <dbReference type="EMBL" id="MCP2334552.1"/>
    </source>
</evidence>
<feature type="region of interest" description="Disordered" evidence="3">
    <location>
        <begin position="216"/>
        <end position="251"/>
    </location>
</feature>
<gene>
    <name evidence="5" type="ORF">G443_004822</name>
</gene>
<evidence type="ECO:0000256" key="3">
    <source>
        <dbReference type="SAM" id="MobiDB-lite"/>
    </source>
</evidence>
<dbReference type="PANTHER" id="PTHR10434">
    <property type="entry name" value="1-ACYL-SN-GLYCEROL-3-PHOSPHATE ACYLTRANSFERASE"/>
    <property type="match status" value="1"/>
</dbReference>
<proteinExistence type="predicted"/>
<dbReference type="EMBL" id="AUBJ02000001">
    <property type="protein sequence ID" value="MCP2334552.1"/>
    <property type="molecule type" value="Genomic_DNA"/>
</dbReference>
<name>A0ABT1JPU2_ACTCY</name>
<dbReference type="InterPro" id="IPR002123">
    <property type="entry name" value="Plipid/glycerol_acylTrfase"/>
</dbReference>
<dbReference type="GO" id="GO:0016746">
    <property type="term" value="F:acyltransferase activity"/>
    <property type="evidence" value="ECO:0007669"/>
    <property type="project" value="UniProtKB-KW"/>
</dbReference>
<dbReference type="Proteomes" id="UP000791080">
    <property type="component" value="Unassembled WGS sequence"/>
</dbReference>
<dbReference type="CDD" id="cd07989">
    <property type="entry name" value="LPLAT_AGPAT-like"/>
    <property type="match status" value="1"/>
</dbReference>
<organism evidence="5 6">
    <name type="scientific">Actinoalloteichus caeruleus DSM 43889</name>
    <dbReference type="NCBI Taxonomy" id="1120930"/>
    <lineage>
        <taxon>Bacteria</taxon>
        <taxon>Bacillati</taxon>
        <taxon>Actinomycetota</taxon>
        <taxon>Actinomycetes</taxon>
        <taxon>Pseudonocardiales</taxon>
        <taxon>Pseudonocardiaceae</taxon>
        <taxon>Actinoalloteichus</taxon>
        <taxon>Actinoalloteichus cyanogriseus</taxon>
    </lineage>
</organism>
<comment type="caution">
    <text evidence="5">The sequence shown here is derived from an EMBL/GenBank/DDBJ whole genome shotgun (WGS) entry which is preliminary data.</text>
</comment>
<evidence type="ECO:0000259" key="4">
    <source>
        <dbReference type="SMART" id="SM00563"/>
    </source>
</evidence>